<feature type="region of interest" description="Disordered" evidence="1">
    <location>
        <begin position="1"/>
        <end position="69"/>
    </location>
</feature>
<protein>
    <submittedName>
        <fullName evidence="2">Uncharacterized protein</fullName>
    </submittedName>
</protein>
<sequence length="117" mass="12650">MSKTSSGTPEMDPPLMHEQGISNDENHNAMDTSRTVSGEDLANTDFLLNHPASRRLSEPTVEHSNFNGQSPKIFQALPKISAPQRGKKHLSKSKAAVSASALTPVFLPPTCRPKKSS</sequence>
<evidence type="ECO:0000313" key="3">
    <source>
        <dbReference type="Proteomes" id="UP001054837"/>
    </source>
</evidence>
<accession>A0AAV4V4C1</accession>
<dbReference type="Proteomes" id="UP001054837">
    <property type="component" value="Unassembled WGS sequence"/>
</dbReference>
<dbReference type="AlphaFoldDB" id="A0AAV4V4C1"/>
<dbReference type="EMBL" id="BPLQ01012351">
    <property type="protein sequence ID" value="GIY64831.1"/>
    <property type="molecule type" value="Genomic_DNA"/>
</dbReference>
<evidence type="ECO:0000256" key="1">
    <source>
        <dbReference type="SAM" id="MobiDB-lite"/>
    </source>
</evidence>
<evidence type="ECO:0000313" key="2">
    <source>
        <dbReference type="EMBL" id="GIY64831.1"/>
    </source>
</evidence>
<reference evidence="2 3" key="1">
    <citation type="submission" date="2021-06" db="EMBL/GenBank/DDBJ databases">
        <title>Caerostris darwini draft genome.</title>
        <authorList>
            <person name="Kono N."/>
            <person name="Arakawa K."/>
        </authorList>
    </citation>
    <scope>NUCLEOTIDE SEQUENCE [LARGE SCALE GENOMIC DNA]</scope>
</reference>
<name>A0AAV4V4C1_9ARAC</name>
<organism evidence="2 3">
    <name type="scientific">Caerostris darwini</name>
    <dbReference type="NCBI Taxonomy" id="1538125"/>
    <lineage>
        <taxon>Eukaryota</taxon>
        <taxon>Metazoa</taxon>
        <taxon>Ecdysozoa</taxon>
        <taxon>Arthropoda</taxon>
        <taxon>Chelicerata</taxon>
        <taxon>Arachnida</taxon>
        <taxon>Araneae</taxon>
        <taxon>Araneomorphae</taxon>
        <taxon>Entelegynae</taxon>
        <taxon>Araneoidea</taxon>
        <taxon>Araneidae</taxon>
        <taxon>Caerostris</taxon>
    </lineage>
</organism>
<comment type="caution">
    <text evidence="2">The sequence shown here is derived from an EMBL/GenBank/DDBJ whole genome shotgun (WGS) entry which is preliminary data.</text>
</comment>
<gene>
    <name evidence="2" type="ORF">CDAR_520881</name>
</gene>
<keyword evidence="3" id="KW-1185">Reference proteome</keyword>
<proteinExistence type="predicted"/>